<feature type="transmembrane region" description="Helical" evidence="3">
    <location>
        <begin position="110"/>
        <end position="129"/>
    </location>
</feature>
<evidence type="ECO:0000259" key="4">
    <source>
        <dbReference type="Pfam" id="PF01425"/>
    </source>
</evidence>
<dbReference type="EMBL" id="LJIJ01000036">
    <property type="protein sequence ID" value="ODN04811.1"/>
    <property type="molecule type" value="Genomic_DNA"/>
</dbReference>
<dbReference type="GO" id="GO:0004040">
    <property type="term" value="F:amidase activity"/>
    <property type="evidence" value="ECO:0007669"/>
    <property type="project" value="TreeGrafter"/>
</dbReference>
<evidence type="ECO:0000256" key="2">
    <source>
        <dbReference type="ARBA" id="ARBA00022801"/>
    </source>
</evidence>
<comment type="similarity">
    <text evidence="1">Belongs to the amidase family.</text>
</comment>
<dbReference type="InterPro" id="IPR020556">
    <property type="entry name" value="Amidase_CS"/>
</dbReference>
<dbReference type="GO" id="GO:0017064">
    <property type="term" value="F:fatty acid amide hydrolase activity"/>
    <property type="evidence" value="ECO:0007669"/>
    <property type="project" value="TreeGrafter"/>
</dbReference>
<organism evidence="5 6">
    <name type="scientific">Orchesella cincta</name>
    <name type="common">Springtail</name>
    <name type="synonym">Podura cincta</name>
    <dbReference type="NCBI Taxonomy" id="48709"/>
    <lineage>
        <taxon>Eukaryota</taxon>
        <taxon>Metazoa</taxon>
        <taxon>Ecdysozoa</taxon>
        <taxon>Arthropoda</taxon>
        <taxon>Hexapoda</taxon>
        <taxon>Collembola</taxon>
        <taxon>Entomobryomorpha</taxon>
        <taxon>Entomobryoidea</taxon>
        <taxon>Orchesellidae</taxon>
        <taxon>Orchesellinae</taxon>
        <taxon>Orchesella</taxon>
    </lineage>
</organism>
<dbReference type="PANTHER" id="PTHR45847:SF6">
    <property type="entry name" value="FATTY ACID AMIDE HYDROLASE"/>
    <property type="match status" value="1"/>
</dbReference>
<gene>
    <name evidence="5" type="ORF">Ocin01_01874</name>
</gene>
<dbReference type="PANTHER" id="PTHR45847">
    <property type="entry name" value="FATTY ACID AMIDE HYDROLASE"/>
    <property type="match status" value="1"/>
</dbReference>
<dbReference type="GO" id="GO:0009062">
    <property type="term" value="P:fatty acid catabolic process"/>
    <property type="evidence" value="ECO:0007669"/>
    <property type="project" value="TreeGrafter"/>
</dbReference>
<dbReference type="OrthoDB" id="6428749at2759"/>
<evidence type="ECO:0000256" key="1">
    <source>
        <dbReference type="ARBA" id="ARBA00009199"/>
    </source>
</evidence>
<reference evidence="5 6" key="1">
    <citation type="journal article" date="2016" name="Genome Biol. Evol.">
        <title>Gene Family Evolution Reflects Adaptation to Soil Environmental Stressors in the Genome of the Collembolan Orchesella cincta.</title>
        <authorList>
            <person name="Faddeeva-Vakhrusheva A."/>
            <person name="Derks M.F."/>
            <person name="Anvar S.Y."/>
            <person name="Agamennone V."/>
            <person name="Suring W."/>
            <person name="Smit S."/>
            <person name="van Straalen N.M."/>
            <person name="Roelofs D."/>
        </authorList>
    </citation>
    <scope>NUCLEOTIDE SEQUENCE [LARGE SCALE GENOMIC DNA]</scope>
    <source>
        <tissue evidence="5">Mixed pool</tissue>
    </source>
</reference>
<dbReference type="PROSITE" id="PS00571">
    <property type="entry name" value="AMIDASES"/>
    <property type="match status" value="1"/>
</dbReference>
<dbReference type="AlphaFoldDB" id="A0A1D2NHS9"/>
<name>A0A1D2NHS9_ORCCI</name>
<dbReference type="STRING" id="48709.A0A1D2NHS9"/>
<evidence type="ECO:0000313" key="5">
    <source>
        <dbReference type="EMBL" id="ODN04811.1"/>
    </source>
</evidence>
<keyword evidence="6" id="KW-1185">Reference proteome</keyword>
<evidence type="ECO:0000256" key="3">
    <source>
        <dbReference type="SAM" id="Phobius"/>
    </source>
</evidence>
<comment type="caution">
    <text evidence="5">The sequence shown here is derived from an EMBL/GenBank/DDBJ whole genome shotgun (WGS) entry which is preliminary data.</text>
</comment>
<dbReference type="InterPro" id="IPR023631">
    <property type="entry name" value="Amidase_dom"/>
</dbReference>
<dbReference type="Pfam" id="PF01425">
    <property type="entry name" value="Amidase"/>
    <property type="match status" value="1"/>
</dbReference>
<proteinExistence type="inferred from homology"/>
<keyword evidence="3" id="KW-0472">Membrane</keyword>
<accession>A0A1D2NHS9</accession>
<protein>
    <submittedName>
        <fullName evidence="5">Fatty acid amide hydrolase 1</fullName>
    </submittedName>
</protein>
<keyword evidence="3" id="KW-1133">Transmembrane helix</keyword>
<dbReference type="Gene3D" id="3.90.1300.10">
    <property type="entry name" value="Amidase signature (AS) domain"/>
    <property type="match status" value="1"/>
</dbReference>
<dbReference type="OMA" id="GHWSTAG"/>
<keyword evidence="3" id="KW-0812">Transmembrane</keyword>
<dbReference type="InterPro" id="IPR052096">
    <property type="entry name" value="Endocannabinoid_amidase"/>
</dbReference>
<sequence length="430" mass="47157">MLKAVLMHKVDVYDFVLLLNEDIHRDHTFQSYVSLASGWGSSNPIFGETKNSLNPALAPGGSSSGEGSLIASGGSLFGIGTDAAGSVRIPAHFNGISSLKPTRMRLSPTGVYSSAGAIIGISAVAGLMGKSAGFIKKVFQTLTTNDLQKQYDRLTMPLPWNENLFSSKRPMRIGYYTNMAFFPVHGDTEEVVLNAKLALESAGHSLIPVEIPDSFEVMKVFSDLAYADGGQTVCKIWKDEPVAQAAIFHFWMSWIPRSIRVMLAAVMSSNLLPFFQSSRIATMFRGGAEKSSELMVASANRGKLLQQMAKEWEKHNLDLLLAPTFPFAAVPLKDAGYLKPAIIHTLMWNMFDWPAGVVRFGTESGKKLEEYNTEGDMLLKWAHQAAQHSSGMPISVQLVGLPFQEETVLRGMIELQNIYNKNATLKKTSQ</sequence>
<dbReference type="Proteomes" id="UP000094527">
    <property type="component" value="Unassembled WGS sequence"/>
</dbReference>
<dbReference type="SUPFAM" id="SSF75304">
    <property type="entry name" value="Amidase signature (AS) enzymes"/>
    <property type="match status" value="1"/>
</dbReference>
<feature type="domain" description="Amidase" evidence="4">
    <location>
        <begin position="36"/>
        <end position="409"/>
    </location>
</feature>
<dbReference type="InterPro" id="IPR036928">
    <property type="entry name" value="AS_sf"/>
</dbReference>
<keyword evidence="2 5" id="KW-0378">Hydrolase</keyword>
<evidence type="ECO:0000313" key="6">
    <source>
        <dbReference type="Proteomes" id="UP000094527"/>
    </source>
</evidence>